<protein>
    <submittedName>
        <fullName evidence="1">Uncharacterized protein</fullName>
    </submittedName>
</protein>
<dbReference type="HOGENOM" id="CLU_2588925_0_0_6"/>
<gene>
    <name evidence="1" type="ORF">XBP1_1370004</name>
</gene>
<dbReference type="EMBL" id="CBSW010000043">
    <property type="protein sequence ID" value="CDG95563.1"/>
    <property type="molecule type" value="Genomic_DNA"/>
</dbReference>
<dbReference type="AlphaFoldDB" id="A0A077NB99"/>
<dbReference type="Proteomes" id="UP000028511">
    <property type="component" value="Unassembled WGS sequence"/>
</dbReference>
<reference evidence="1" key="1">
    <citation type="submission" date="2013-07" db="EMBL/GenBank/DDBJ databases">
        <title>Sub-species coevolution in mutualistic symbiosis.</title>
        <authorList>
            <person name="Murfin K."/>
            <person name="Klassen J."/>
            <person name="Lee M."/>
            <person name="Forst S."/>
            <person name="Stock P."/>
            <person name="Goodrich-Blair H."/>
        </authorList>
    </citation>
    <scope>NUCLEOTIDE SEQUENCE [LARGE SCALE GENOMIC DNA]</scope>
    <source>
        <strain evidence="1">Puntauvense</strain>
    </source>
</reference>
<evidence type="ECO:0000313" key="2">
    <source>
        <dbReference type="Proteomes" id="UP000028511"/>
    </source>
</evidence>
<sequence length="85" mass="9616">MKMERTRYVVTYLGDYPCGHRHPLSISMVARDAADAFTKAQETLAFNDDRLTSTNHTLFSVMPEGFNENTIADIELFPKAEVKSC</sequence>
<name>A0A077NB99_XENBV</name>
<organism evidence="1 2">
    <name type="scientific">Xenorhabdus bovienii str. puntauvense</name>
    <dbReference type="NCBI Taxonomy" id="1398201"/>
    <lineage>
        <taxon>Bacteria</taxon>
        <taxon>Pseudomonadati</taxon>
        <taxon>Pseudomonadota</taxon>
        <taxon>Gammaproteobacteria</taxon>
        <taxon>Enterobacterales</taxon>
        <taxon>Morganellaceae</taxon>
        <taxon>Xenorhabdus</taxon>
    </lineage>
</organism>
<evidence type="ECO:0000313" key="1">
    <source>
        <dbReference type="EMBL" id="CDG95563.1"/>
    </source>
</evidence>
<accession>A0A077NB99</accession>
<comment type="caution">
    <text evidence="1">The sequence shown here is derived from an EMBL/GenBank/DDBJ whole genome shotgun (WGS) entry which is preliminary data.</text>
</comment>
<proteinExistence type="predicted"/>